<dbReference type="Pfam" id="PF13749">
    <property type="entry name" value="HATPase_c_4"/>
    <property type="match status" value="1"/>
</dbReference>
<keyword evidence="3" id="KW-1185">Reference proteome</keyword>
<dbReference type="PANTHER" id="PTHR30595:SF6">
    <property type="entry name" value="SCHLAFEN ALBA-2 DOMAIN-CONTAINING PROTEIN"/>
    <property type="match status" value="1"/>
</dbReference>
<gene>
    <name evidence="2" type="ORF">SAMN03080617_04318</name>
</gene>
<dbReference type="InterPro" id="IPR038461">
    <property type="entry name" value="Schlafen_AlbA_2_dom_sf"/>
</dbReference>
<keyword evidence="2" id="KW-0067">ATP-binding</keyword>
<dbReference type="InterPro" id="IPR038475">
    <property type="entry name" value="RecG_C_sf"/>
</dbReference>
<dbReference type="Proteomes" id="UP000198756">
    <property type="component" value="Unassembled WGS sequence"/>
</dbReference>
<proteinExistence type="predicted"/>
<name>A0A1G5ZRS2_9BACT</name>
<dbReference type="RefSeq" id="WP_092735100.1">
    <property type="nucleotide sequence ID" value="NZ_FMXE01000057.1"/>
</dbReference>
<dbReference type="Gene3D" id="3.30.565.60">
    <property type="match status" value="1"/>
</dbReference>
<keyword evidence="2" id="KW-0347">Helicase</keyword>
<dbReference type="GO" id="GO:0004386">
    <property type="term" value="F:helicase activity"/>
    <property type="evidence" value="ECO:0007669"/>
    <property type="project" value="UniProtKB-KW"/>
</dbReference>
<dbReference type="EMBL" id="FMXE01000057">
    <property type="protein sequence ID" value="SDA97013.1"/>
    <property type="molecule type" value="Genomic_DNA"/>
</dbReference>
<dbReference type="InterPro" id="IPR007421">
    <property type="entry name" value="Schlafen_AlbA_2_dom"/>
</dbReference>
<reference evidence="3" key="1">
    <citation type="submission" date="2016-10" db="EMBL/GenBank/DDBJ databases">
        <authorList>
            <person name="Varghese N."/>
            <person name="Submissions S."/>
        </authorList>
    </citation>
    <scope>NUCLEOTIDE SEQUENCE [LARGE SCALE GENOMIC DNA]</scope>
    <source>
        <strain evidence="3">DSM 22703</strain>
    </source>
</reference>
<sequence length="448" mass="51487">MTSESQNIEFKGSWRDEYLKWICGFANAYGGTIFIGKDDTGNVIDLKDAKNLMEEIPNKVRDTLGILVDVNLHQLDQGKFIEILVEQYPYPVNYKGQYHYRSGSTKQELKGAALDKFLLQKKGKRWDGVPVPNVSTNELKQETFDFFRKRALRSQRIDEESLADSNEHLIENLHLKEGKFLKRASILLFHPNPEQYITGAYIKIGFFESDSDLRYQDEIHGNLFEQIEKTTELLFTKYIKALISYEGLNRVETYEYPKEAIREALLNAIAHKDYSGGVPIQISVYNDKLMIWNEGQLPENWTVQNLLEKHASRPYNPDIANALFRSGYIESWGRGTIKIINECKKAGIPEPVFTYDSSDISVEFRKDIYHEKHLQSLNLNERQVKAVLYVKEKGRITNKEYQNINNTSDRSASRDLENLISIGVLKRIGDKKGASYEIYSGGYGGYGG</sequence>
<evidence type="ECO:0000313" key="2">
    <source>
        <dbReference type="EMBL" id="SDA97013.1"/>
    </source>
</evidence>
<dbReference type="PANTHER" id="PTHR30595">
    <property type="entry name" value="GLPR-RELATED TRANSCRIPTIONAL REPRESSOR"/>
    <property type="match status" value="1"/>
</dbReference>
<protein>
    <submittedName>
        <fullName evidence="2">ATP-dependent DNA helicase RecG</fullName>
    </submittedName>
</protein>
<organism evidence="2 3">
    <name type="scientific">Algoriphagus alkaliphilus</name>
    <dbReference type="NCBI Taxonomy" id="279824"/>
    <lineage>
        <taxon>Bacteria</taxon>
        <taxon>Pseudomonadati</taxon>
        <taxon>Bacteroidota</taxon>
        <taxon>Cytophagia</taxon>
        <taxon>Cytophagales</taxon>
        <taxon>Cyclobacteriaceae</taxon>
        <taxon>Algoriphagus</taxon>
    </lineage>
</organism>
<feature type="domain" description="Schlafen AlbA-2" evidence="1">
    <location>
        <begin position="4"/>
        <end position="109"/>
    </location>
</feature>
<dbReference type="AlphaFoldDB" id="A0A1G5ZRS2"/>
<dbReference type="InterPro" id="IPR036388">
    <property type="entry name" value="WH-like_DNA-bd_sf"/>
</dbReference>
<evidence type="ECO:0000259" key="1">
    <source>
        <dbReference type="Pfam" id="PF04326"/>
    </source>
</evidence>
<dbReference type="OrthoDB" id="9807907at2"/>
<keyword evidence="2" id="KW-0547">Nucleotide-binding</keyword>
<dbReference type="Pfam" id="PF04326">
    <property type="entry name" value="SLFN_AlbA_2"/>
    <property type="match status" value="1"/>
</dbReference>
<evidence type="ECO:0000313" key="3">
    <source>
        <dbReference type="Proteomes" id="UP000198756"/>
    </source>
</evidence>
<keyword evidence="2" id="KW-0378">Hydrolase</keyword>
<dbReference type="Gene3D" id="1.10.10.10">
    <property type="entry name" value="Winged helix-like DNA-binding domain superfamily/Winged helix DNA-binding domain"/>
    <property type="match status" value="1"/>
</dbReference>
<accession>A0A1G5ZRS2</accession>
<dbReference type="Gene3D" id="3.30.950.30">
    <property type="entry name" value="Schlafen, AAA domain"/>
    <property type="match status" value="1"/>
</dbReference>